<sequence>MQRGPGTRLEQSQRLQLSAGLASSIRILRHDANGLNRYLEEQAAENPHLLLVPVEPAPGEWTPRWTSAFRALQSDLSETDRIAAGAPGLHAHAMGQMRRLLPAGRAQAIGMVFVEALEPSGWLGPDFAAIAREAGATEAEARAVLTRLQQAEPTGLFAGSLAECLRLQAQEAGRLDPLMSCVLDHLDLLAAGEVERLARMCKTPVAAVMTALRVIRGFDPKPGARFGQGAAPLREPDLLVSKDAAGGWQVALNRSALPDVAIRGEGIGAARQEGSPGLLAAAREVQRQVASRNRTLLAVARAVLAHQAAMLDHGMAALRPLRMADVAVGLGLHPGTVSRAVAGVSFDSPRGTIWLRALFGGRGGAEGRKSALLPEPLIDPITDRALPLAGGADLSAAALRARIAALIAAEDPATPLGDDRLAALLSADGVAIARRTVAKYRDQQGIPPAYRRRRRDPPAGD</sequence>
<dbReference type="InterPro" id="IPR038709">
    <property type="entry name" value="RpoN_core-bd_sf"/>
</dbReference>
<dbReference type="Gene3D" id="1.10.10.60">
    <property type="entry name" value="Homeodomain-like"/>
    <property type="match status" value="1"/>
</dbReference>
<evidence type="ECO:0000256" key="8">
    <source>
        <dbReference type="ARBA" id="ARBA00023163"/>
    </source>
</evidence>
<keyword evidence="4 9" id="KW-0548">Nucleotidyltransferase</keyword>
<reference evidence="12" key="1">
    <citation type="submission" date="2021-01" db="EMBL/GenBank/DDBJ databases">
        <title>Tabrizicola alba sp. nov. a motile alkaliphilic bacterium isolated from a soda lake.</title>
        <authorList>
            <person name="Szuroczki S."/>
            <person name="Abbaszade G."/>
            <person name="Schumann P."/>
            <person name="Toth E."/>
        </authorList>
    </citation>
    <scope>NUCLEOTIDE SEQUENCE</scope>
    <source>
        <strain evidence="12">DMG-N-6</strain>
    </source>
</reference>
<comment type="similarity">
    <text evidence="1 9">Belongs to the sigma-54 factor family.</text>
</comment>
<proteinExistence type="inferred from homology"/>
<evidence type="ECO:0000313" key="13">
    <source>
        <dbReference type="Proteomes" id="UP000648908"/>
    </source>
</evidence>
<evidence type="ECO:0000256" key="2">
    <source>
        <dbReference type="ARBA" id="ARBA00022478"/>
    </source>
</evidence>
<keyword evidence="3 9" id="KW-0808">Transferase</keyword>
<name>A0A8K0VEK9_9RHOB</name>
<accession>A0A8K0VEK9</accession>
<dbReference type="GO" id="GO:0006352">
    <property type="term" value="P:DNA-templated transcription initiation"/>
    <property type="evidence" value="ECO:0007669"/>
    <property type="project" value="InterPro"/>
</dbReference>
<dbReference type="GO" id="GO:0016779">
    <property type="term" value="F:nucleotidyltransferase activity"/>
    <property type="evidence" value="ECO:0007669"/>
    <property type="project" value="UniProtKB-KW"/>
</dbReference>
<dbReference type="PRINTS" id="PR00045">
    <property type="entry name" value="SIGMA54FCT"/>
</dbReference>
<protein>
    <recommendedName>
        <fullName evidence="9">RNA polymerase sigma-54 factor</fullName>
    </recommendedName>
</protein>
<dbReference type="Pfam" id="PF00309">
    <property type="entry name" value="Sigma54_AID"/>
    <property type="match status" value="1"/>
</dbReference>
<evidence type="ECO:0000256" key="7">
    <source>
        <dbReference type="ARBA" id="ARBA00023125"/>
    </source>
</evidence>
<dbReference type="GO" id="GO:0001216">
    <property type="term" value="F:DNA-binding transcription activator activity"/>
    <property type="evidence" value="ECO:0007669"/>
    <property type="project" value="InterPro"/>
</dbReference>
<dbReference type="Pfam" id="PF04963">
    <property type="entry name" value="Sigma54_CBD"/>
    <property type="match status" value="1"/>
</dbReference>
<keyword evidence="8 9" id="KW-0804">Transcription</keyword>
<evidence type="ECO:0000256" key="3">
    <source>
        <dbReference type="ARBA" id="ARBA00022679"/>
    </source>
</evidence>
<keyword evidence="7 9" id="KW-0238">DNA-binding</keyword>
<comment type="function">
    <text evidence="9">Sigma factors are initiation factors that promote the attachment of RNA polymerase to specific initiation sites and are then released.</text>
</comment>
<dbReference type="PIRSF" id="PIRSF000774">
    <property type="entry name" value="RpoN"/>
    <property type="match status" value="1"/>
</dbReference>
<dbReference type="PANTHER" id="PTHR32248">
    <property type="entry name" value="RNA POLYMERASE SIGMA-54 FACTOR"/>
    <property type="match status" value="1"/>
</dbReference>
<keyword evidence="6 9" id="KW-0731">Sigma factor</keyword>
<dbReference type="AlphaFoldDB" id="A0A8K0VEK9"/>
<feature type="domain" description="RNA polymerase sigma factor 54 core-binding" evidence="11">
    <location>
        <begin position="81"/>
        <end position="263"/>
    </location>
</feature>
<dbReference type="GO" id="GO:0016987">
    <property type="term" value="F:sigma factor activity"/>
    <property type="evidence" value="ECO:0007669"/>
    <property type="project" value="UniProtKB-KW"/>
</dbReference>
<feature type="domain" description="RNA polymerase sigma factor 54 DNA-binding" evidence="10">
    <location>
        <begin position="280"/>
        <end position="364"/>
    </location>
</feature>
<dbReference type="InterPro" id="IPR007046">
    <property type="entry name" value="RNA_pol_sigma_54_core-bd"/>
</dbReference>
<evidence type="ECO:0000259" key="10">
    <source>
        <dbReference type="Pfam" id="PF04552"/>
    </source>
</evidence>
<feature type="domain" description="RNA polymerase sigma factor 54 DNA-binding" evidence="10">
    <location>
        <begin position="390"/>
        <end position="454"/>
    </location>
</feature>
<evidence type="ECO:0000259" key="11">
    <source>
        <dbReference type="Pfam" id="PF04963"/>
    </source>
</evidence>
<evidence type="ECO:0000313" key="12">
    <source>
        <dbReference type="EMBL" id="MBL4918808.1"/>
    </source>
</evidence>
<comment type="caution">
    <text evidence="12">The sequence shown here is derived from an EMBL/GenBank/DDBJ whole genome shotgun (WGS) entry which is preliminary data.</text>
</comment>
<dbReference type="EMBL" id="JAESVN010000009">
    <property type="protein sequence ID" value="MBL4918808.1"/>
    <property type="molecule type" value="Genomic_DNA"/>
</dbReference>
<dbReference type="Gene3D" id="1.10.10.1330">
    <property type="entry name" value="RNA polymerase sigma-54 factor, core-binding domain"/>
    <property type="match status" value="1"/>
</dbReference>
<dbReference type="InterPro" id="IPR000394">
    <property type="entry name" value="RNA_pol_sigma_54"/>
</dbReference>
<dbReference type="Proteomes" id="UP000648908">
    <property type="component" value="Unassembled WGS sequence"/>
</dbReference>
<dbReference type="PROSITE" id="PS50044">
    <property type="entry name" value="SIGMA54_3"/>
    <property type="match status" value="1"/>
</dbReference>
<evidence type="ECO:0000256" key="9">
    <source>
        <dbReference type="PIRNR" id="PIRNR000774"/>
    </source>
</evidence>
<dbReference type="GO" id="GO:0000428">
    <property type="term" value="C:DNA-directed RNA polymerase complex"/>
    <property type="evidence" value="ECO:0007669"/>
    <property type="project" value="UniProtKB-KW"/>
</dbReference>
<dbReference type="PROSITE" id="PS00718">
    <property type="entry name" value="SIGMA54_2"/>
    <property type="match status" value="1"/>
</dbReference>
<dbReference type="RefSeq" id="WP_202689788.1">
    <property type="nucleotide sequence ID" value="NZ_JAESVN010000009.1"/>
</dbReference>
<dbReference type="PANTHER" id="PTHR32248:SF4">
    <property type="entry name" value="RNA POLYMERASE SIGMA-54 FACTOR"/>
    <property type="match status" value="1"/>
</dbReference>
<dbReference type="GO" id="GO:0003677">
    <property type="term" value="F:DNA binding"/>
    <property type="evidence" value="ECO:0007669"/>
    <property type="project" value="UniProtKB-KW"/>
</dbReference>
<keyword evidence="5 9" id="KW-0805">Transcription regulation</keyword>
<evidence type="ECO:0000256" key="4">
    <source>
        <dbReference type="ARBA" id="ARBA00022695"/>
    </source>
</evidence>
<evidence type="ECO:0000256" key="5">
    <source>
        <dbReference type="ARBA" id="ARBA00023015"/>
    </source>
</evidence>
<evidence type="ECO:0000256" key="6">
    <source>
        <dbReference type="ARBA" id="ARBA00023082"/>
    </source>
</evidence>
<dbReference type="InterPro" id="IPR007634">
    <property type="entry name" value="RNA_pol_sigma_54_DNA-bd"/>
</dbReference>
<evidence type="ECO:0000256" key="1">
    <source>
        <dbReference type="ARBA" id="ARBA00008798"/>
    </source>
</evidence>
<keyword evidence="2 9" id="KW-0240">DNA-directed RNA polymerase</keyword>
<keyword evidence="13" id="KW-1185">Reference proteome</keyword>
<gene>
    <name evidence="12" type="ORF">JL811_16415</name>
</gene>
<dbReference type="Pfam" id="PF04552">
    <property type="entry name" value="Sigma54_DBD"/>
    <property type="match status" value="2"/>
</dbReference>
<organism evidence="12 13">
    <name type="scientific">Szabonella alba</name>
    <dbReference type="NCBI Taxonomy" id="2804194"/>
    <lineage>
        <taxon>Bacteria</taxon>
        <taxon>Pseudomonadati</taxon>
        <taxon>Pseudomonadota</taxon>
        <taxon>Alphaproteobacteria</taxon>
        <taxon>Rhodobacterales</taxon>
        <taxon>Paracoccaceae</taxon>
        <taxon>Szabonella</taxon>
    </lineage>
</organism>